<evidence type="ECO:0000313" key="17">
    <source>
        <dbReference type="WBParaSite" id="scf7180000420095.g4716"/>
    </source>
</evidence>
<feature type="region of interest" description="Disordered" evidence="13">
    <location>
        <begin position="583"/>
        <end position="615"/>
    </location>
</feature>
<feature type="domain" description="HTH myb-type" evidence="15">
    <location>
        <begin position="528"/>
        <end position="577"/>
    </location>
</feature>
<keyword evidence="7" id="KW-0175">Coiled coil</keyword>
<evidence type="ECO:0000256" key="7">
    <source>
        <dbReference type="ARBA" id="ARBA00023054"/>
    </source>
</evidence>
<keyword evidence="5" id="KW-0677">Repeat</keyword>
<organism evidence="16 17">
    <name type="scientific">Meloidogyne floridensis</name>
    <dbReference type="NCBI Taxonomy" id="298350"/>
    <lineage>
        <taxon>Eukaryota</taxon>
        <taxon>Metazoa</taxon>
        <taxon>Ecdysozoa</taxon>
        <taxon>Nematoda</taxon>
        <taxon>Chromadorea</taxon>
        <taxon>Rhabditida</taxon>
        <taxon>Tylenchina</taxon>
        <taxon>Tylenchomorpha</taxon>
        <taxon>Tylenchoidea</taxon>
        <taxon>Meloidogynidae</taxon>
        <taxon>Meloidogyninae</taxon>
        <taxon>Meloidogyne</taxon>
    </lineage>
</organism>
<dbReference type="PROSITE" id="PS50090">
    <property type="entry name" value="MYB_LIKE"/>
    <property type="match status" value="4"/>
</dbReference>
<dbReference type="InterPro" id="IPR017930">
    <property type="entry name" value="Myb_dom"/>
</dbReference>
<evidence type="ECO:0000256" key="3">
    <source>
        <dbReference type="ARBA" id="ARBA00022664"/>
    </source>
</evidence>
<name>A0A915NM89_9BILA</name>
<evidence type="ECO:0000259" key="15">
    <source>
        <dbReference type="PROSITE" id="PS51294"/>
    </source>
</evidence>
<evidence type="ECO:0000256" key="13">
    <source>
        <dbReference type="SAM" id="MobiDB-lite"/>
    </source>
</evidence>
<dbReference type="AlphaFoldDB" id="A0A915NM89"/>
<feature type="domain" description="Myb-like" evidence="14">
    <location>
        <begin position="524"/>
        <end position="573"/>
    </location>
</feature>
<reference evidence="17" key="1">
    <citation type="submission" date="2022-11" db="UniProtKB">
        <authorList>
            <consortium name="WormBaseParasite"/>
        </authorList>
    </citation>
    <scope>IDENTIFICATION</scope>
</reference>
<evidence type="ECO:0000256" key="6">
    <source>
        <dbReference type="ARBA" id="ARBA00022763"/>
    </source>
</evidence>
<keyword evidence="3" id="KW-0507">mRNA processing</keyword>
<keyword evidence="10" id="KW-0234">DNA repair</keyword>
<feature type="domain" description="Myb-like" evidence="14">
    <location>
        <begin position="45"/>
        <end position="76"/>
    </location>
</feature>
<comment type="subcellular location">
    <subcellularLocation>
        <location evidence="1">Nucleus</location>
    </subcellularLocation>
</comment>
<feature type="domain" description="Myb-like" evidence="14">
    <location>
        <begin position="472"/>
        <end position="523"/>
    </location>
</feature>
<evidence type="ECO:0000256" key="1">
    <source>
        <dbReference type="ARBA" id="ARBA00004123"/>
    </source>
</evidence>
<dbReference type="SUPFAM" id="SSF46689">
    <property type="entry name" value="Homeodomain-like"/>
    <property type="match status" value="2"/>
</dbReference>
<dbReference type="PANTHER" id="PTHR45885:SF1">
    <property type="entry name" value="CELL DIVISION CYCLE 5-LIKE PROTEIN"/>
    <property type="match status" value="1"/>
</dbReference>
<keyword evidence="4" id="KW-0747">Spliceosome</keyword>
<feature type="region of interest" description="Disordered" evidence="13">
    <location>
        <begin position="714"/>
        <end position="764"/>
    </location>
</feature>
<dbReference type="Proteomes" id="UP000887560">
    <property type="component" value="Unplaced"/>
</dbReference>
<evidence type="ECO:0000256" key="2">
    <source>
        <dbReference type="ARBA" id="ARBA00010506"/>
    </source>
</evidence>
<feature type="domain" description="HTH myb-type" evidence="15">
    <location>
        <begin position="472"/>
        <end position="527"/>
    </location>
</feature>
<comment type="similarity">
    <text evidence="2">Belongs to the CEF1 family.</text>
</comment>
<evidence type="ECO:0000256" key="12">
    <source>
        <dbReference type="ARBA" id="ARBA00023306"/>
    </source>
</evidence>
<keyword evidence="12" id="KW-0131">Cell cycle</keyword>
<dbReference type="GO" id="GO:0000398">
    <property type="term" value="P:mRNA splicing, via spliceosome"/>
    <property type="evidence" value="ECO:0007669"/>
    <property type="project" value="InterPro"/>
</dbReference>
<feature type="compositionally biased region" description="Basic and acidic residues" evidence="13">
    <location>
        <begin position="589"/>
        <end position="599"/>
    </location>
</feature>
<dbReference type="PANTHER" id="PTHR45885">
    <property type="entry name" value="CELL DIVISION CYCLE 5-LIKE PROTEIN"/>
    <property type="match status" value="1"/>
</dbReference>
<accession>A0A915NM89</accession>
<keyword evidence="8" id="KW-0238">DNA-binding</keyword>
<dbReference type="InterPro" id="IPR009003">
    <property type="entry name" value="Peptidase_S1_PA"/>
</dbReference>
<keyword evidence="11" id="KW-0539">Nucleus</keyword>
<dbReference type="InterPro" id="IPR009057">
    <property type="entry name" value="Homeodomain-like_sf"/>
</dbReference>
<dbReference type="FunFam" id="1.10.10.60:FF:000021">
    <property type="entry name" value="CDC5 cell division cycle 5-like"/>
    <property type="match status" value="1"/>
</dbReference>
<dbReference type="InterPro" id="IPR001005">
    <property type="entry name" value="SANT/Myb"/>
</dbReference>
<protein>
    <submittedName>
        <fullName evidence="17">Uncharacterized protein</fullName>
    </submittedName>
</protein>
<dbReference type="Pfam" id="PF13921">
    <property type="entry name" value="Myb_DNA-bind_6"/>
    <property type="match status" value="2"/>
</dbReference>
<dbReference type="GO" id="GO:0000981">
    <property type="term" value="F:DNA-binding transcription factor activity, RNA polymerase II-specific"/>
    <property type="evidence" value="ECO:0007669"/>
    <property type="project" value="TreeGrafter"/>
</dbReference>
<dbReference type="SMART" id="SM00717">
    <property type="entry name" value="SANT"/>
    <property type="match status" value="4"/>
</dbReference>
<dbReference type="PROSITE" id="PS51294">
    <property type="entry name" value="HTH_MYB"/>
    <property type="match status" value="3"/>
</dbReference>
<dbReference type="CDD" id="cd00167">
    <property type="entry name" value="SANT"/>
    <property type="match status" value="2"/>
</dbReference>
<dbReference type="GO" id="GO:0000974">
    <property type="term" value="C:Prp19 complex"/>
    <property type="evidence" value="ECO:0007669"/>
    <property type="project" value="InterPro"/>
</dbReference>
<evidence type="ECO:0000256" key="11">
    <source>
        <dbReference type="ARBA" id="ARBA00023242"/>
    </source>
</evidence>
<dbReference type="GO" id="GO:0006281">
    <property type="term" value="P:DNA repair"/>
    <property type="evidence" value="ECO:0007669"/>
    <property type="project" value="UniProtKB-KW"/>
</dbReference>
<evidence type="ECO:0000256" key="5">
    <source>
        <dbReference type="ARBA" id="ARBA00022737"/>
    </source>
</evidence>
<dbReference type="InterPro" id="IPR047240">
    <property type="entry name" value="SANT_CDC5L_II"/>
</dbReference>
<evidence type="ECO:0000313" key="16">
    <source>
        <dbReference type="Proteomes" id="UP000887560"/>
    </source>
</evidence>
<dbReference type="GO" id="GO:0000977">
    <property type="term" value="F:RNA polymerase II transcription regulatory region sequence-specific DNA binding"/>
    <property type="evidence" value="ECO:0007669"/>
    <property type="project" value="TreeGrafter"/>
</dbReference>
<evidence type="ECO:0000256" key="9">
    <source>
        <dbReference type="ARBA" id="ARBA00023187"/>
    </source>
</evidence>
<evidence type="ECO:0000256" key="4">
    <source>
        <dbReference type="ARBA" id="ARBA00022728"/>
    </source>
</evidence>
<proteinExistence type="inferred from homology"/>
<keyword evidence="6" id="KW-0227">DNA damage</keyword>
<dbReference type="Gene3D" id="1.10.10.60">
    <property type="entry name" value="Homeodomain-like"/>
    <property type="match status" value="3"/>
</dbReference>
<dbReference type="InterPro" id="IPR047242">
    <property type="entry name" value="CDC5L/Cef1"/>
</dbReference>
<dbReference type="GO" id="GO:0005681">
    <property type="term" value="C:spliceosomal complex"/>
    <property type="evidence" value="ECO:0007669"/>
    <property type="project" value="UniProtKB-KW"/>
</dbReference>
<keyword evidence="9" id="KW-0508">mRNA splicing</keyword>
<dbReference type="WBParaSite" id="scf7180000420095.g4716">
    <property type="protein sequence ID" value="scf7180000420095.g4716"/>
    <property type="gene ID" value="scf7180000420095.g4716"/>
</dbReference>
<dbReference type="CDD" id="cd11659">
    <property type="entry name" value="SANT_CDC5_II"/>
    <property type="match status" value="1"/>
</dbReference>
<sequence>LEEYRGELLIAAIMKYGKSQWSRIASLLHRKSAKQCKARWYELLDPRIKKTEWSREEDEKLLHLAKIMPTQWRTIAWEELLRSSVLYDSDVLHLFGEDMLVKSERIESNGKGIEYLVKVRLNGKDYDVPLSPNGKLTLHDLRTAVSGASGLTYQCAFGLTFEAKVGSDPNAMEVTTVVHFDEINKCFDAPETGWNHTFDIVLHPTDVPGPLPSLNGITKYLFYIPHDQQKFQRACVVCISTFYFVTFRHTIHKDYKEGQQISVFRDSDNVQFVTVVRTINEDKDFILLKSRTQIVDFGPSFCTDRCLAQSLLFSGYGTENERGRLTGLSHKMGNSHFFTNWTDVIDGKEKVCGPYMIGTINIIGGDSGGAVWDCHGFYGLNLGTFKFQLTDSTDNFNFNEQLQLKQNEKEMLSKIFTNIDRAANHLFTNYMLLATDILADLWVAEGLDKSFLIDKSEVQQYFSYPHKYKMVRVIIKGGVWKNTEDEILKAAIMKYGKNQWSRIASLLHRKSAKQCKARWYEWLDPRIKKTEWSREEDEKLLHLAKIMPTQWRTIAPIVGRTAAQCLERYEYLLDEAQRRAEGIEEEDSLKEAKKLKPGDVDPTPETKPARPDPIDMDEDELEMLSEARARLANTQGKKAKRKAREKQLGEARRLASLQKRRELRAAGIIIGSGWAYKMKKHRLMDYNNEIPFEKQVPAGFHDPSEDKFDKAQKTMVEEKRRDWQERDDRKADKDKLKKRKNEDLPESIFGEKHEKKRSKLILPEPQISDKELEDIIKIGHVSDSVRELVDDNP</sequence>
<evidence type="ECO:0000256" key="10">
    <source>
        <dbReference type="ARBA" id="ARBA00023204"/>
    </source>
</evidence>
<evidence type="ECO:0000259" key="14">
    <source>
        <dbReference type="PROSITE" id="PS50090"/>
    </source>
</evidence>
<feature type="domain" description="HTH myb-type" evidence="15">
    <location>
        <begin position="1"/>
        <end position="48"/>
    </location>
</feature>
<feature type="domain" description="Myb-like" evidence="14">
    <location>
        <begin position="7"/>
        <end position="44"/>
    </location>
</feature>
<evidence type="ECO:0000256" key="8">
    <source>
        <dbReference type="ARBA" id="ARBA00023125"/>
    </source>
</evidence>
<feature type="compositionally biased region" description="Basic and acidic residues" evidence="13">
    <location>
        <begin position="714"/>
        <end position="753"/>
    </location>
</feature>
<keyword evidence="16" id="KW-1185">Reference proteome</keyword>
<dbReference type="SUPFAM" id="SSF50494">
    <property type="entry name" value="Trypsin-like serine proteases"/>
    <property type="match status" value="1"/>
</dbReference>
<dbReference type="FunFam" id="1.10.10.60:FF:000091">
    <property type="entry name" value="CDC5 cell division cycle 5-like"/>
    <property type="match status" value="1"/>
</dbReference>